<dbReference type="InterPro" id="IPR051781">
    <property type="entry name" value="Metallo-dep_Hydrolase"/>
</dbReference>
<dbReference type="STRING" id="582402.Hbal_2627"/>
<evidence type="ECO:0000313" key="4">
    <source>
        <dbReference type="Proteomes" id="UP000002745"/>
    </source>
</evidence>
<feature type="signal peptide" evidence="1">
    <location>
        <begin position="1"/>
        <end position="24"/>
    </location>
</feature>
<gene>
    <name evidence="3" type="ordered locus">Hbal_2627</name>
</gene>
<dbReference type="Proteomes" id="UP000002745">
    <property type="component" value="Chromosome"/>
</dbReference>
<dbReference type="PANTHER" id="PTHR43135:SF3">
    <property type="entry name" value="ALPHA-D-RIBOSE 1-METHYLPHOSPHONATE 5-TRIPHOSPHATE DIPHOSPHATASE"/>
    <property type="match status" value="1"/>
</dbReference>
<organism evidence="3 4">
    <name type="scientific">Hirschia baltica (strain ATCC 49814 / DSM 5838 / IFAM 1418)</name>
    <dbReference type="NCBI Taxonomy" id="582402"/>
    <lineage>
        <taxon>Bacteria</taxon>
        <taxon>Pseudomonadati</taxon>
        <taxon>Pseudomonadota</taxon>
        <taxon>Alphaproteobacteria</taxon>
        <taxon>Hyphomonadales</taxon>
        <taxon>Hyphomonadaceae</taxon>
        <taxon>Hirschia</taxon>
    </lineage>
</organism>
<proteinExistence type="predicted"/>
<dbReference type="KEGG" id="hba:Hbal_2627"/>
<dbReference type="InterPro" id="IPR011059">
    <property type="entry name" value="Metal-dep_hydrolase_composite"/>
</dbReference>
<dbReference type="SUPFAM" id="SSF51556">
    <property type="entry name" value="Metallo-dependent hydrolases"/>
    <property type="match status" value="1"/>
</dbReference>
<reference evidence="4" key="1">
    <citation type="journal article" date="2011" name="J. Bacteriol.">
        <title>Genome sequences of eight morphologically diverse alphaproteobacteria.</title>
        <authorList>
            <consortium name="US DOE Joint Genome Institute"/>
            <person name="Brown P.J."/>
            <person name="Kysela D.T."/>
            <person name="Buechlein A."/>
            <person name="Hemmerich C."/>
            <person name="Brun Y.V."/>
        </authorList>
    </citation>
    <scope>NUCLEOTIDE SEQUENCE [LARGE SCALE GENOMIC DNA]</scope>
    <source>
        <strain evidence="4">ATCC 49814 / DSM 5838 / IFAM 1418</strain>
    </source>
</reference>
<dbReference type="PANTHER" id="PTHR43135">
    <property type="entry name" value="ALPHA-D-RIBOSE 1-METHYLPHOSPHONATE 5-TRIPHOSPHATE DIPHOSPHATASE"/>
    <property type="match status" value="1"/>
</dbReference>
<dbReference type="AlphaFoldDB" id="C6XPN7"/>
<name>C6XPN7_HIRBI</name>
<dbReference type="Gene3D" id="3.20.20.140">
    <property type="entry name" value="Metal-dependent hydrolases"/>
    <property type="match status" value="1"/>
</dbReference>
<dbReference type="Pfam" id="PF01979">
    <property type="entry name" value="Amidohydro_1"/>
    <property type="match status" value="1"/>
</dbReference>
<dbReference type="HOGENOM" id="CLU_046987_0_0_5"/>
<dbReference type="GO" id="GO:0016810">
    <property type="term" value="F:hydrolase activity, acting on carbon-nitrogen (but not peptide) bonds"/>
    <property type="evidence" value="ECO:0007669"/>
    <property type="project" value="InterPro"/>
</dbReference>
<evidence type="ECO:0000313" key="3">
    <source>
        <dbReference type="EMBL" id="ACT60302.1"/>
    </source>
</evidence>
<dbReference type="SUPFAM" id="SSF51338">
    <property type="entry name" value="Composite domain of metallo-dependent hydrolases"/>
    <property type="match status" value="1"/>
</dbReference>
<dbReference type="OrthoDB" id="9796020at2"/>
<accession>C6XPN7</accession>
<keyword evidence="3" id="KW-0378">Hydrolase</keyword>
<keyword evidence="4" id="KW-1185">Reference proteome</keyword>
<feature type="chain" id="PRO_5002971589" evidence="1">
    <location>
        <begin position="25"/>
        <end position="433"/>
    </location>
</feature>
<dbReference type="InterPro" id="IPR006680">
    <property type="entry name" value="Amidohydro-rel"/>
</dbReference>
<feature type="domain" description="Amidohydrolase-related" evidence="2">
    <location>
        <begin position="305"/>
        <end position="411"/>
    </location>
</feature>
<keyword evidence="1" id="KW-0732">Signal</keyword>
<dbReference type="eggNOG" id="COG1228">
    <property type="taxonomic scope" value="Bacteria"/>
</dbReference>
<dbReference type="EMBL" id="CP001678">
    <property type="protein sequence ID" value="ACT60302.1"/>
    <property type="molecule type" value="Genomic_DNA"/>
</dbReference>
<dbReference type="RefSeq" id="WP_015828452.1">
    <property type="nucleotide sequence ID" value="NC_012982.1"/>
</dbReference>
<dbReference type="InterPro" id="IPR032466">
    <property type="entry name" value="Metal_Hydrolase"/>
</dbReference>
<evidence type="ECO:0000256" key="1">
    <source>
        <dbReference type="SAM" id="SignalP"/>
    </source>
</evidence>
<evidence type="ECO:0000259" key="2">
    <source>
        <dbReference type="Pfam" id="PF01979"/>
    </source>
</evidence>
<sequence length="433" mass="47037">MKSTLIRILAFAAMSFASANAALAQDQPVAIVNAKVFSPNGPVIEEGGIVFENGRILRVAAQDKLSIPENAHIIDAQGQWLTPGIVDPHTHIGNFPTPSVPATMDLNEKTGINTAEISVADAIWPQDPGFDLVRAGGVTTLAVLPGSTNLVAGRGVVLKNRPAATVQEMKFEGAPELLKMACGENPIKVYGGKGKTPFTRMGVMAAFRDIWRQAKQHYDKSDDKKFDDSRLGVMARAIAGEYKIIVHCYRADEMANLIDISNEYGFKISSFHHAVEAYKIADLLAEQGIGVATWSRRWGFKLEAYDSIEALVAFLQDKGVDAVLHSDAAILTQHMNMEAAISYSLAQDAGFEVTEQKALGWITQEPANQLGIGDKVGSIEPGKMADIVLWSSHPFDVYSRPQRVFIEGEQVYAQRSGKPPHSDFMIGQSGEVD</sequence>
<protein>
    <submittedName>
        <fullName evidence="3">Amidohydrolase</fullName>
    </submittedName>
</protein>